<dbReference type="InterPro" id="IPR041173">
    <property type="entry name" value="LodA_C"/>
</dbReference>
<dbReference type="GO" id="GO:0033736">
    <property type="term" value="F:L-lysine 6-oxidase activity"/>
    <property type="evidence" value="ECO:0007669"/>
    <property type="project" value="InterPro"/>
</dbReference>
<reference evidence="5" key="1">
    <citation type="submission" date="2016-10" db="EMBL/GenBank/DDBJ databases">
        <authorList>
            <person name="Varghese N."/>
            <person name="Submissions S."/>
        </authorList>
    </citation>
    <scope>NUCLEOTIDE SEQUENCE [LARGE SCALE GENOMIC DNA]</scope>
    <source>
        <strain evidence="5">DSM 10146</strain>
    </source>
</reference>
<evidence type="ECO:0000313" key="5">
    <source>
        <dbReference type="Proteomes" id="UP000198994"/>
    </source>
</evidence>
<dbReference type="Pfam" id="PF17990">
    <property type="entry name" value="LodA_N"/>
    <property type="match status" value="1"/>
</dbReference>
<evidence type="ECO:0008006" key="6">
    <source>
        <dbReference type="Google" id="ProtNLM"/>
    </source>
</evidence>
<dbReference type="RefSeq" id="WP_089955982.1">
    <property type="nucleotide sequence ID" value="NZ_FNAV01000003.1"/>
</dbReference>
<dbReference type="Proteomes" id="UP000198994">
    <property type="component" value="Unassembled WGS sequence"/>
</dbReference>
<feature type="region of interest" description="Disordered" evidence="1">
    <location>
        <begin position="609"/>
        <end position="629"/>
    </location>
</feature>
<evidence type="ECO:0000259" key="3">
    <source>
        <dbReference type="Pfam" id="PF18417"/>
    </source>
</evidence>
<evidence type="ECO:0000313" key="4">
    <source>
        <dbReference type="EMBL" id="SDE36472.1"/>
    </source>
</evidence>
<name>A0A1G7CAR2_9RHOB</name>
<dbReference type="AlphaFoldDB" id="A0A1G7CAR2"/>
<evidence type="ECO:0000256" key="1">
    <source>
        <dbReference type="SAM" id="MobiDB-lite"/>
    </source>
</evidence>
<evidence type="ECO:0000259" key="2">
    <source>
        <dbReference type="Pfam" id="PF17990"/>
    </source>
</evidence>
<accession>A0A1G7CAR2</accession>
<dbReference type="InterPro" id="IPR033797">
    <property type="entry name" value="LodA"/>
</dbReference>
<dbReference type="GO" id="GO:0031640">
    <property type="term" value="P:killing of cells of another organism"/>
    <property type="evidence" value="ECO:0007669"/>
    <property type="project" value="InterPro"/>
</dbReference>
<gene>
    <name evidence="4" type="ORF">SAMN04488105_10339</name>
</gene>
<dbReference type="STRING" id="282683.SAMN04488105_10339"/>
<dbReference type="CDD" id="cd14732">
    <property type="entry name" value="LodA"/>
    <property type="match status" value="1"/>
</dbReference>
<protein>
    <recommendedName>
        <fullName evidence="6">L-lysine 6-oxidase</fullName>
    </recommendedName>
</protein>
<dbReference type="EMBL" id="FNAV01000003">
    <property type="protein sequence ID" value="SDE36472.1"/>
    <property type="molecule type" value="Genomic_DNA"/>
</dbReference>
<dbReference type="OrthoDB" id="336698at2"/>
<organism evidence="4 5">
    <name type="scientific">Salipiger thiooxidans</name>
    <dbReference type="NCBI Taxonomy" id="282683"/>
    <lineage>
        <taxon>Bacteria</taxon>
        <taxon>Pseudomonadati</taxon>
        <taxon>Pseudomonadota</taxon>
        <taxon>Alphaproteobacteria</taxon>
        <taxon>Rhodobacterales</taxon>
        <taxon>Roseobacteraceae</taxon>
        <taxon>Salipiger</taxon>
    </lineage>
</organism>
<feature type="domain" description="L-Lysine epsilon oxidase N-terminal" evidence="2">
    <location>
        <begin position="6"/>
        <end position="291"/>
    </location>
</feature>
<proteinExistence type="predicted"/>
<feature type="domain" description="L-lysine epsilon oxidase C-terminal" evidence="3">
    <location>
        <begin position="415"/>
        <end position="552"/>
    </location>
</feature>
<sequence length="694" mass="74222">MTFRIHPAIGIARVGNSLEYYIGPETMAGMPQEGTDLNGGLPIRPDTDGETITSADVRDGAGALKRQAARFTVFEYDDAPLGSFPSGDGTPVGIGTVLSDGRTVTDIIWTVHLANKKANCWLEVDEEGIASYTGGGLPPLRNPGFGGADDPSAPERLAKLVIDAGPRTVQGTGASVEFDTATPASAYVGGAVTELPDYPKQFPDTATFPDLVCPSGEAITTLGGLRTDSKGRLEVLGGHGLACGFGANALPLMHDVNNDGWLDDTSDGPVTAVLVLDDGSEVPLEGSAWAVATDPGYAPQTLNIVSLWDDIYNTWIEHFDVNPGIYANGAYLPDYQPDFYEDIFPVFRAASLQMWNTNLPDSAIAAHDSIDNITPEDDPGNRLYVKALIRNPNPDPDGSNDFATGSPLMPLSLGDAGKAFLTLSTSQYFFVMQWFDKKFTATPPVPLGPGERLDKVVLANCLGGRFSPGIDLTFIVRDTELYNSDWTNPAIGPFRIAMAPLDYGSAQAGTPFLGVGYTPTRPGQAGVEPGDICKFMAIPWHTDYNSCATHLPEPNPGGDVNSRKDPHVFEGINTTLFWSWPAQRPVAVYTFDDLAANGGALPRQKFSVRGEGTKAQPSPAGPGPFPAQNVGRFQDRENILLNWQKIGVVMQGPAIEGYDPSYPTNYYLEVASLFEDDADPVIPWPNTISDNPSG</sequence>
<dbReference type="InterPro" id="IPR041168">
    <property type="entry name" value="LodA_N"/>
</dbReference>
<keyword evidence="5" id="KW-1185">Reference proteome</keyword>
<dbReference type="Pfam" id="PF18417">
    <property type="entry name" value="LodA_C"/>
    <property type="match status" value="1"/>
</dbReference>
<dbReference type="GO" id="GO:1900191">
    <property type="term" value="P:negative regulation of single-species biofilm formation"/>
    <property type="evidence" value="ECO:0007669"/>
    <property type="project" value="InterPro"/>
</dbReference>